<sequence length="45" mass="4920">MDTDIFSDPDLLALDTEKTPTKTIIARDTVYASAGETVTRTVSME</sequence>
<name>A0A4R7CRX7_9SPHI</name>
<evidence type="ECO:0000313" key="2">
    <source>
        <dbReference type="Proteomes" id="UP000294752"/>
    </source>
</evidence>
<dbReference type="Proteomes" id="UP000294752">
    <property type="component" value="Unassembled WGS sequence"/>
</dbReference>
<accession>A0A4R7CRX7</accession>
<evidence type="ECO:0000313" key="1">
    <source>
        <dbReference type="EMBL" id="TDS08389.1"/>
    </source>
</evidence>
<comment type="caution">
    <text evidence="1">The sequence shown here is derived from an EMBL/GenBank/DDBJ whole genome shotgun (WGS) entry which is preliminary data.</text>
</comment>
<reference evidence="1 2" key="1">
    <citation type="submission" date="2019-03" db="EMBL/GenBank/DDBJ databases">
        <title>Genomic Encyclopedia of Type Strains, Phase III (KMG-III): the genomes of soil and plant-associated and newly described type strains.</title>
        <authorList>
            <person name="Whitman W."/>
        </authorList>
    </citation>
    <scope>NUCLEOTIDE SEQUENCE [LARGE SCALE GENOMIC DNA]</scope>
    <source>
        <strain evidence="1 2">CGMCC 1.12801</strain>
    </source>
</reference>
<dbReference type="EMBL" id="SNZV01000012">
    <property type="protein sequence ID" value="TDS08389.1"/>
    <property type="molecule type" value="Genomic_DNA"/>
</dbReference>
<proteinExistence type="predicted"/>
<dbReference type="AlphaFoldDB" id="A0A4R7CRX7"/>
<gene>
    <name evidence="1" type="ORF">B0I21_1121</name>
</gene>
<organism evidence="1 2">
    <name type="scientific">Sphingobacterium paludis</name>
    <dbReference type="NCBI Taxonomy" id="1476465"/>
    <lineage>
        <taxon>Bacteria</taxon>
        <taxon>Pseudomonadati</taxon>
        <taxon>Bacteroidota</taxon>
        <taxon>Sphingobacteriia</taxon>
        <taxon>Sphingobacteriales</taxon>
        <taxon>Sphingobacteriaceae</taxon>
        <taxon>Sphingobacterium</taxon>
    </lineage>
</organism>
<protein>
    <submittedName>
        <fullName evidence="1">Uncharacterized protein</fullName>
    </submittedName>
</protein>
<keyword evidence="2" id="KW-1185">Reference proteome</keyword>